<keyword evidence="3" id="KW-1185">Reference proteome</keyword>
<evidence type="ECO:0000256" key="1">
    <source>
        <dbReference type="SAM" id="MobiDB-lite"/>
    </source>
</evidence>
<evidence type="ECO:0000313" key="2">
    <source>
        <dbReference type="EMBL" id="GMS83250.1"/>
    </source>
</evidence>
<organism evidence="2 3">
    <name type="scientific">Pristionchus entomophagus</name>
    <dbReference type="NCBI Taxonomy" id="358040"/>
    <lineage>
        <taxon>Eukaryota</taxon>
        <taxon>Metazoa</taxon>
        <taxon>Ecdysozoa</taxon>
        <taxon>Nematoda</taxon>
        <taxon>Chromadorea</taxon>
        <taxon>Rhabditida</taxon>
        <taxon>Rhabditina</taxon>
        <taxon>Diplogasteromorpha</taxon>
        <taxon>Diplogasteroidea</taxon>
        <taxon>Neodiplogasteridae</taxon>
        <taxon>Pristionchus</taxon>
    </lineage>
</organism>
<feature type="compositionally biased region" description="Polar residues" evidence="1">
    <location>
        <begin position="94"/>
        <end position="103"/>
    </location>
</feature>
<feature type="non-terminal residue" evidence="2">
    <location>
        <position position="1"/>
    </location>
</feature>
<dbReference type="EMBL" id="BTSX01000002">
    <property type="protein sequence ID" value="GMS83250.1"/>
    <property type="molecule type" value="Genomic_DNA"/>
</dbReference>
<feature type="compositionally biased region" description="Basic residues" evidence="1">
    <location>
        <begin position="74"/>
        <end position="83"/>
    </location>
</feature>
<name>A0AAV5ST58_9BILA</name>
<evidence type="ECO:0000313" key="3">
    <source>
        <dbReference type="Proteomes" id="UP001432027"/>
    </source>
</evidence>
<proteinExistence type="predicted"/>
<sequence length="505" mass="55027">SSAAAAAKLDQKKVDKALLQQDNRLWPQGFLRTEFLFPPVRDDLESSSDDVAIDVERLAQPRPATIRRPSSRPSRARRAAGMRRRSDDEIDSFFRSSTKSQPEPSDDFSDDAFWRDIEKKAMEDIAESKPKSKSSDRDAFSSDAAAGRELAALSESIDGPIVIGEKVPLPSASFNEPHFVGTTAPTMLSQESIILTATAAAGMDATVPRAPTVSGAVEHVDAAVDPDFPVAPPRARGLHNAIYETTSIVVRPVDDQRPPSESYTETPQPTYIASYGRKDADEVAALLADLARPTAAAPTAPIPYSAAPPPTPQSGQLPEGYIAVPIEWLNKNQRRLTEVVGRNQYETWPEAQQGQQETLQQLQQQQGGPYDSRALQQRGPPTFDPRANNAGLTGRTSIGTTITDPNFYLPEYGGRLYLGAPQTVFYARPRPLNREPLIVGRTPEWGLGPQRLFKMDPRTPATEWYGQNLAPLVAGAAATGSRYPSVPSGYGSGGQQYYAQWNSGR</sequence>
<accession>A0AAV5ST58</accession>
<feature type="region of interest" description="Disordered" evidence="1">
    <location>
        <begin position="349"/>
        <end position="397"/>
    </location>
</feature>
<dbReference type="AlphaFoldDB" id="A0AAV5ST58"/>
<gene>
    <name evidence="2" type="ORF">PENTCL1PPCAC_5425</name>
</gene>
<feature type="compositionally biased region" description="Low complexity" evidence="1">
    <location>
        <begin position="61"/>
        <end position="73"/>
    </location>
</feature>
<dbReference type="Proteomes" id="UP001432027">
    <property type="component" value="Unassembled WGS sequence"/>
</dbReference>
<protein>
    <submittedName>
        <fullName evidence="2">Uncharacterized protein</fullName>
    </submittedName>
</protein>
<feature type="region of interest" description="Disordered" evidence="1">
    <location>
        <begin position="44"/>
        <end position="111"/>
    </location>
</feature>
<reference evidence="2" key="1">
    <citation type="submission" date="2023-10" db="EMBL/GenBank/DDBJ databases">
        <title>Genome assembly of Pristionchus species.</title>
        <authorList>
            <person name="Yoshida K."/>
            <person name="Sommer R.J."/>
        </authorList>
    </citation>
    <scope>NUCLEOTIDE SEQUENCE</scope>
    <source>
        <strain evidence="2">RS0144</strain>
    </source>
</reference>
<feature type="compositionally biased region" description="Low complexity" evidence="1">
    <location>
        <begin position="352"/>
        <end position="368"/>
    </location>
</feature>
<comment type="caution">
    <text evidence="2">The sequence shown here is derived from an EMBL/GenBank/DDBJ whole genome shotgun (WGS) entry which is preliminary data.</text>
</comment>